<gene>
    <name evidence="2" type="ORF">VP01_494g1</name>
</gene>
<dbReference type="VEuPathDB" id="FungiDB:VP01_494g1"/>
<dbReference type="Proteomes" id="UP000037035">
    <property type="component" value="Unassembled WGS sequence"/>
</dbReference>
<dbReference type="OrthoDB" id="2497430at2759"/>
<keyword evidence="3" id="KW-1185">Reference proteome</keyword>
<evidence type="ECO:0000256" key="1">
    <source>
        <dbReference type="SAM" id="MobiDB-lite"/>
    </source>
</evidence>
<accession>A0A0L6UNY0</accession>
<comment type="caution">
    <text evidence="2">The sequence shown here is derived from an EMBL/GenBank/DDBJ whole genome shotgun (WGS) entry which is preliminary data.</text>
</comment>
<name>A0A0L6UNY0_9BASI</name>
<proteinExistence type="predicted"/>
<dbReference type="AlphaFoldDB" id="A0A0L6UNY0"/>
<feature type="region of interest" description="Disordered" evidence="1">
    <location>
        <begin position="1"/>
        <end position="25"/>
    </location>
</feature>
<reference evidence="2 3" key="1">
    <citation type="submission" date="2015-08" db="EMBL/GenBank/DDBJ databases">
        <title>Next Generation Sequencing and Analysis of the Genome of Puccinia sorghi L Schw, the Causal Agent of Maize Common Rust.</title>
        <authorList>
            <person name="Rochi L."/>
            <person name="Burguener G."/>
            <person name="Darino M."/>
            <person name="Turjanski A."/>
            <person name="Kreff E."/>
            <person name="Dieguez M.J."/>
            <person name="Sacco F."/>
        </authorList>
    </citation>
    <scope>NUCLEOTIDE SEQUENCE [LARGE SCALE GENOMIC DNA]</scope>
    <source>
        <strain evidence="2 3">RO10H11247</strain>
    </source>
</reference>
<dbReference type="EMBL" id="LAVV01010109">
    <property type="protein sequence ID" value="KNZ49540.1"/>
    <property type="molecule type" value="Genomic_DNA"/>
</dbReference>
<organism evidence="2 3">
    <name type="scientific">Puccinia sorghi</name>
    <dbReference type="NCBI Taxonomy" id="27349"/>
    <lineage>
        <taxon>Eukaryota</taxon>
        <taxon>Fungi</taxon>
        <taxon>Dikarya</taxon>
        <taxon>Basidiomycota</taxon>
        <taxon>Pucciniomycotina</taxon>
        <taxon>Pucciniomycetes</taxon>
        <taxon>Pucciniales</taxon>
        <taxon>Pucciniaceae</taxon>
        <taxon>Puccinia</taxon>
    </lineage>
</organism>
<protein>
    <submittedName>
        <fullName evidence="2">Uncharacterized protein</fullName>
    </submittedName>
</protein>
<evidence type="ECO:0000313" key="2">
    <source>
        <dbReference type="EMBL" id="KNZ49540.1"/>
    </source>
</evidence>
<evidence type="ECO:0000313" key="3">
    <source>
        <dbReference type="Proteomes" id="UP000037035"/>
    </source>
</evidence>
<sequence>MSDTESEVEGQSVGDDNTTPGLRQCLEPSKLDQHFLRKGVDRPVPSDADTVKSAVEILSRQMIESDLEDDDALNLRLARAAQTISNFLNLANLTISTEEEYNMLPSRMRGGLGHHSDHQLSIPSTIQVSEVFINKLFLLRQQIRHLAIERERIVSHQMVTLSDVVIAAIIDYASCSAFDAEEMKMKNEAKYPTIELAVRLPQRMDSLANFLASPILSIEPDLNLQVKLGALAVLYCSRCLNPSTDSTEKDLTDCLSTFWLCSQLDQLPDLAIAHFLCVYMTSCVNLTDELHPFRPATNSALWKLLIKLFPETALISQEPLKPGQKTFFFHGALLMPWIWWNRSLCPAQDSNWVGMIKNEQADVASFCMQTFLWIVQEYSWLNSNSNGIRPLLSKMIPVSLEGSETISNYSRVVKPLLGNHAIGLRSLIKMKEDQYYSDDLGTTDSSPDYIILVVLQAYSALCDSPTGMLSMEEKVEICVQIEKIIQIEIYRSFESSGIFTRSHSAAPLDVIDMTLSLPQKASERLIQGLQIKLPWLLESLLLEIEISVDHTRSQQQVISHQRRALNKGEDIPPKFIPKLMHRVSLHPEGHLVKSSVINLVNILVTPLRCDHTIALAVTKLILCISNSVKEGKALTSQQLQIVSDALIEVMTGSHEATVKRQQVGEAFEAGPLTADFVNQCCSQFDYQMTYPLAIFGALREELANEFWIRLGTQLQNEQYLSNSDGHNQGSPDSRSGVEIQGGSRIMIARGMYALFTRFSDLQTKSTYLIRKIRTSKFVDARVVNLPQIRSGGSHPTVGCYAFNGWIESYTP</sequence>